<dbReference type="Proteomes" id="UP001148838">
    <property type="component" value="Unassembled WGS sequence"/>
</dbReference>
<protein>
    <submittedName>
        <fullName evidence="2">Uncharacterized protein</fullName>
    </submittedName>
</protein>
<organism evidence="2 3">
    <name type="scientific">Periplaneta americana</name>
    <name type="common">American cockroach</name>
    <name type="synonym">Blatta americana</name>
    <dbReference type="NCBI Taxonomy" id="6978"/>
    <lineage>
        <taxon>Eukaryota</taxon>
        <taxon>Metazoa</taxon>
        <taxon>Ecdysozoa</taxon>
        <taxon>Arthropoda</taxon>
        <taxon>Hexapoda</taxon>
        <taxon>Insecta</taxon>
        <taxon>Pterygota</taxon>
        <taxon>Neoptera</taxon>
        <taxon>Polyneoptera</taxon>
        <taxon>Dictyoptera</taxon>
        <taxon>Blattodea</taxon>
        <taxon>Blattoidea</taxon>
        <taxon>Blattidae</taxon>
        <taxon>Blattinae</taxon>
        <taxon>Periplaneta</taxon>
    </lineage>
</organism>
<accession>A0ABQ8STF4</accession>
<reference evidence="2 3" key="1">
    <citation type="journal article" date="2022" name="Allergy">
        <title>Genome assembly and annotation of Periplaneta americana reveal a comprehensive cockroach allergen profile.</title>
        <authorList>
            <person name="Wang L."/>
            <person name="Xiong Q."/>
            <person name="Saelim N."/>
            <person name="Wang L."/>
            <person name="Nong W."/>
            <person name="Wan A.T."/>
            <person name="Shi M."/>
            <person name="Liu X."/>
            <person name="Cao Q."/>
            <person name="Hui J.H.L."/>
            <person name="Sookrung N."/>
            <person name="Leung T.F."/>
            <person name="Tungtrongchitr A."/>
            <person name="Tsui S.K.W."/>
        </authorList>
    </citation>
    <scope>NUCLEOTIDE SEQUENCE [LARGE SCALE GENOMIC DNA]</scope>
    <source>
        <strain evidence="2">PWHHKU_190912</strain>
    </source>
</reference>
<evidence type="ECO:0000313" key="2">
    <source>
        <dbReference type="EMBL" id="KAJ4436982.1"/>
    </source>
</evidence>
<sequence length="138" mass="15937">MEHKRKIIVQEGVGERTIHHHKNELKETDEWLTKWRIQASENNSVHVTFGTRIENCPPVTLYNEEPPEADDVKYLENDSLSTKEAQCVFQEKGVKEDLAYIDAHFTFVADTIQQLESRKSISGDDDDDDDDYDEKPSA</sequence>
<gene>
    <name evidence="2" type="ORF">ANN_17114</name>
</gene>
<feature type="compositionally biased region" description="Acidic residues" evidence="1">
    <location>
        <begin position="123"/>
        <end position="138"/>
    </location>
</feature>
<evidence type="ECO:0000256" key="1">
    <source>
        <dbReference type="SAM" id="MobiDB-lite"/>
    </source>
</evidence>
<proteinExistence type="predicted"/>
<comment type="caution">
    <text evidence="2">The sequence shown here is derived from an EMBL/GenBank/DDBJ whole genome shotgun (WGS) entry which is preliminary data.</text>
</comment>
<feature type="region of interest" description="Disordered" evidence="1">
    <location>
        <begin position="116"/>
        <end position="138"/>
    </location>
</feature>
<dbReference type="EMBL" id="JAJSOF020000021">
    <property type="protein sequence ID" value="KAJ4436982.1"/>
    <property type="molecule type" value="Genomic_DNA"/>
</dbReference>
<evidence type="ECO:0000313" key="3">
    <source>
        <dbReference type="Proteomes" id="UP001148838"/>
    </source>
</evidence>
<name>A0ABQ8STF4_PERAM</name>
<keyword evidence="3" id="KW-1185">Reference proteome</keyword>